<proteinExistence type="predicted"/>
<protein>
    <recommendedName>
        <fullName evidence="1">SAP domain-containing protein</fullName>
    </recommendedName>
</protein>
<dbReference type="PROSITE" id="PS50800">
    <property type="entry name" value="SAP"/>
    <property type="match status" value="1"/>
</dbReference>
<dbReference type="AlphaFoldDB" id="A0A0F8W459"/>
<comment type="caution">
    <text evidence="2">The sequence shown here is derived from an EMBL/GenBank/DDBJ whole genome shotgun (WGS) entry which is preliminary data.</text>
</comment>
<evidence type="ECO:0000259" key="1">
    <source>
        <dbReference type="PROSITE" id="PS50800"/>
    </source>
</evidence>
<organism evidence="2">
    <name type="scientific">marine sediment metagenome</name>
    <dbReference type="NCBI Taxonomy" id="412755"/>
    <lineage>
        <taxon>unclassified sequences</taxon>
        <taxon>metagenomes</taxon>
        <taxon>ecological metagenomes</taxon>
    </lineage>
</organism>
<dbReference type="Pfam" id="PF02037">
    <property type="entry name" value="SAP"/>
    <property type="match status" value="1"/>
</dbReference>
<feature type="domain" description="SAP" evidence="1">
    <location>
        <begin position="12"/>
        <end position="45"/>
    </location>
</feature>
<dbReference type="EMBL" id="LAZR01067476">
    <property type="protein sequence ID" value="KKK51512.1"/>
    <property type="molecule type" value="Genomic_DNA"/>
</dbReference>
<sequence length="45" mass="5005">KPEEDHEFEVDLNDLSYRELQKLAKSQGIAAGGSKVNLYARLAEA</sequence>
<accession>A0A0F8W459</accession>
<dbReference type="SUPFAM" id="SSF68906">
    <property type="entry name" value="SAP domain"/>
    <property type="match status" value="1"/>
</dbReference>
<evidence type="ECO:0000313" key="2">
    <source>
        <dbReference type="EMBL" id="KKK51512.1"/>
    </source>
</evidence>
<gene>
    <name evidence="2" type="ORF">LCGC14_3114240</name>
</gene>
<dbReference type="InterPro" id="IPR003034">
    <property type="entry name" value="SAP_dom"/>
</dbReference>
<name>A0A0F8W459_9ZZZZ</name>
<dbReference type="InterPro" id="IPR036361">
    <property type="entry name" value="SAP_dom_sf"/>
</dbReference>
<reference evidence="2" key="1">
    <citation type="journal article" date="2015" name="Nature">
        <title>Complex archaea that bridge the gap between prokaryotes and eukaryotes.</title>
        <authorList>
            <person name="Spang A."/>
            <person name="Saw J.H."/>
            <person name="Jorgensen S.L."/>
            <person name="Zaremba-Niedzwiedzka K."/>
            <person name="Martijn J."/>
            <person name="Lind A.E."/>
            <person name="van Eijk R."/>
            <person name="Schleper C."/>
            <person name="Guy L."/>
            <person name="Ettema T.J."/>
        </authorList>
    </citation>
    <scope>NUCLEOTIDE SEQUENCE</scope>
</reference>
<feature type="non-terminal residue" evidence="2">
    <location>
        <position position="1"/>
    </location>
</feature>